<dbReference type="InParanoid" id="A0A6J0C2T2"/>
<name>A0A6J0C2T2_NEOLC</name>
<gene>
    <name evidence="3" type="primary">LOC107225026</name>
</gene>
<dbReference type="RefSeq" id="XP_015520815.1">
    <property type="nucleotide sequence ID" value="XM_015665329.2"/>
</dbReference>
<evidence type="ECO:0000313" key="2">
    <source>
        <dbReference type="Proteomes" id="UP000829291"/>
    </source>
</evidence>
<feature type="chain" id="PRO_5026898183" evidence="1">
    <location>
        <begin position="19"/>
        <end position="268"/>
    </location>
</feature>
<keyword evidence="2" id="KW-1185">Reference proteome</keyword>
<dbReference type="OrthoDB" id="7771330at2759"/>
<evidence type="ECO:0000256" key="1">
    <source>
        <dbReference type="SAM" id="SignalP"/>
    </source>
</evidence>
<dbReference type="KEGG" id="nlo:107225026"/>
<protein>
    <submittedName>
        <fullName evidence="3">Uncharacterized protein LOC107225026</fullName>
    </submittedName>
</protein>
<dbReference type="Proteomes" id="UP000829291">
    <property type="component" value="Chromosome 7"/>
</dbReference>
<feature type="signal peptide" evidence="1">
    <location>
        <begin position="1"/>
        <end position="18"/>
    </location>
</feature>
<reference evidence="3" key="1">
    <citation type="submission" date="2025-08" db="UniProtKB">
        <authorList>
            <consortium name="RefSeq"/>
        </authorList>
    </citation>
    <scope>IDENTIFICATION</scope>
    <source>
        <tissue evidence="3">Thorax and Abdomen</tissue>
    </source>
</reference>
<dbReference type="GeneID" id="107225026"/>
<dbReference type="AlphaFoldDB" id="A0A6J0C2T2"/>
<sequence length="268" mass="29315">MFLKLAIIALAAFNTASAGDDVWTGFVASWSSNSSSHFYQLPQTLESAQNQGWTNISGVEQPDNITALGYYGDYRLVVLYSGETGAACGVQIAIPTEDVDNTGEPMIYANISAITTKVLEGVSCYTVTAYFSIDESSGSRRIWFQEKNSLHEIPTNISEVTSKTEFYAGSCVPTMGNHYNNMNSTSDCSYLYPWFLLGYGDNVIGFGFQGFGSGTSSSKRTWWETIPPASLAYVVRDPPTCAVNAIYEYGVISLHIWLIDTPQDITCS</sequence>
<keyword evidence="1" id="KW-0732">Signal</keyword>
<accession>A0A6J0C2T2</accession>
<evidence type="ECO:0000313" key="3">
    <source>
        <dbReference type="RefSeq" id="XP_015520815.1"/>
    </source>
</evidence>
<organism evidence="3">
    <name type="scientific">Neodiprion lecontei</name>
    <name type="common">Redheaded pine sawfly</name>
    <dbReference type="NCBI Taxonomy" id="441921"/>
    <lineage>
        <taxon>Eukaryota</taxon>
        <taxon>Metazoa</taxon>
        <taxon>Ecdysozoa</taxon>
        <taxon>Arthropoda</taxon>
        <taxon>Hexapoda</taxon>
        <taxon>Insecta</taxon>
        <taxon>Pterygota</taxon>
        <taxon>Neoptera</taxon>
        <taxon>Endopterygota</taxon>
        <taxon>Hymenoptera</taxon>
        <taxon>Tenthredinoidea</taxon>
        <taxon>Diprionidae</taxon>
        <taxon>Diprioninae</taxon>
        <taxon>Neodiprion</taxon>
    </lineage>
</organism>
<proteinExistence type="predicted"/>